<accession>A0A6C2U2J2</accession>
<reference evidence="1 2" key="1">
    <citation type="submission" date="2019-04" db="EMBL/GenBank/DDBJ databases">
        <authorList>
            <person name="Van Vliet M D."/>
        </authorList>
    </citation>
    <scope>NUCLEOTIDE SEQUENCE [LARGE SCALE GENOMIC DNA]</scope>
    <source>
        <strain evidence="1 2">F1</strain>
    </source>
</reference>
<sequence>MKILTPNRYRAQFIQSDVVHLPTFNQRSGVLRKHRCLNFTLRVERKTNGFKTELFGAIPMDNISGPQAPIKQFLRQIGWFRDLDNFDGKELEGLEVTVDTGIIYDNKLGLRPYVIRFYPLQ</sequence>
<gene>
    <name evidence="1" type="ORF">PDESU_02431</name>
</gene>
<keyword evidence="2" id="KW-1185">Reference proteome</keyword>
<dbReference type="EMBL" id="CAAHFG010000001">
    <property type="protein sequence ID" value="VGO13874.1"/>
    <property type="molecule type" value="Genomic_DNA"/>
</dbReference>
<proteinExistence type="predicted"/>
<evidence type="ECO:0000313" key="2">
    <source>
        <dbReference type="Proteomes" id="UP000366872"/>
    </source>
</evidence>
<evidence type="ECO:0000313" key="1">
    <source>
        <dbReference type="EMBL" id="VGO13874.1"/>
    </source>
</evidence>
<dbReference type="AlphaFoldDB" id="A0A6C2U2J2"/>
<protein>
    <submittedName>
        <fullName evidence="1">Uncharacterized protein</fullName>
    </submittedName>
</protein>
<name>A0A6C2U2J2_PONDE</name>
<organism evidence="1 2">
    <name type="scientific">Pontiella desulfatans</name>
    <dbReference type="NCBI Taxonomy" id="2750659"/>
    <lineage>
        <taxon>Bacteria</taxon>
        <taxon>Pseudomonadati</taxon>
        <taxon>Kiritimatiellota</taxon>
        <taxon>Kiritimatiellia</taxon>
        <taxon>Kiritimatiellales</taxon>
        <taxon>Pontiellaceae</taxon>
        <taxon>Pontiella</taxon>
    </lineage>
</organism>
<dbReference type="Proteomes" id="UP000366872">
    <property type="component" value="Unassembled WGS sequence"/>
</dbReference>
<dbReference type="RefSeq" id="WP_136079409.1">
    <property type="nucleotide sequence ID" value="NZ_CAAHFG010000001.1"/>
</dbReference>